<gene>
    <name evidence="2" type="ORF">N5I14_02875</name>
</gene>
<organism evidence="2 3">
    <name type="scientific">Pseudomonas mosselii</name>
    <dbReference type="NCBI Taxonomy" id="78327"/>
    <lineage>
        <taxon>Bacteria</taxon>
        <taxon>Pseudomonadati</taxon>
        <taxon>Pseudomonadota</taxon>
        <taxon>Gammaproteobacteria</taxon>
        <taxon>Pseudomonadales</taxon>
        <taxon>Pseudomonadaceae</taxon>
        <taxon>Pseudomonas</taxon>
    </lineage>
</organism>
<dbReference type="GO" id="GO:0004066">
    <property type="term" value="F:asparagine synthase (glutamine-hydrolyzing) activity"/>
    <property type="evidence" value="ECO:0007669"/>
    <property type="project" value="InterPro"/>
</dbReference>
<dbReference type="Pfam" id="PF00733">
    <property type="entry name" value="Asn_synthase"/>
    <property type="match status" value="1"/>
</dbReference>
<evidence type="ECO:0000313" key="2">
    <source>
        <dbReference type="EMBL" id="MDH1629188.1"/>
    </source>
</evidence>
<dbReference type="Gene3D" id="3.40.50.620">
    <property type="entry name" value="HUPs"/>
    <property type="match status" value="1"/>
</dbReference>
<reference evidence="2" key="1">
    <citation type="submission" date="2022-09" db="EMBL/GenBank/DDBJ databases">
        <title>Intensive care unit water sources are persistently colonized with multi-drug resistant bacteria and are the site of extensive horizontal gene transfer of antibiotic resistance genes.</title>
        <authorList>
            <person name="Diorio-Toth L."/>
        </authorList>
    </citation>
    <scope>NUCLEOTIDE SEQUENCE</scope>
    <source>
        <strain evidence="2">GD03782</strain>
    </source>
</reference>
<dbReference type="AlphaFoldDB" id="A0AA42URM8"/>
<dbReference type="GO" id="GO:0006529">
    <property type="term" value="P:asparagine biosynthetic process"/>
    <property type="evidence" value="ECO:0007669"/>
    <property type="project" value="InterPro"/>
</dbReference>
<evidence type="ECO:0000313" key="3">
    <source>
        <dbReference type="Proteomes" id="UP001160882"/>
    </source>
</evidence>
<dbReference type="EMBL" id="JAOCGG010000003">
    <property type="protein sequence ID" value="MDH1629188.1"/>
    <property type="molecule type" value="Genomic_DNA"/>
</dbReference>
<dbReference type="InterPro" id="IPR014729">
    <property type="entry name" value="Rossmann-like_a/b/a_fold"/>
</dbReference>
<dbReference type="SUPFAM" id="SSF52402">
    <property type="entry name" value="Adenine nucleotide alpha hydrolases-like"/>
    <property type="match status" value="1"/>
</dbReference>
<accession>A0AA42URM8</accession>
<protein>
    <submittedName>
        <fullName evidence="2">Asparagine synthase-related protein</fullName>
    </submittedName>
</protein>
<dbReference type="RefSeq" id="WP_280080300.1">
    <property type="nucleotide sequence ID" value="NZ_JAOCGG010000003.1"/>
</dbReference>
<feature type="domain" description="Asparagine synthetase" evidence="1">
    <location>
        <begin position="396"/>
        <end position="494"/>
    </location>
</feature>
<dbReference type="Proteomes" id="UP001160882">
    <property type="component" value="Unassembled WGS sequence"/>
</dbReference>
<evidence type="ECO:0000259" key="1">
    <source>
        <dbReference type="Pfam" id="PF00733"/>
    </source>
</evidence>
<proteinExistence type="predicted"/>
<name>A0AA42URM8_9PSED</name>
<comment type="caution">
    <text evidence="2">The sequence shown here is derived from an EMBL/GenBank/DDBJ whole genome shotgun (WGS) entry which is preliminary data.</text>
</comment>
<sequence length="517" mass="57954">MHFLAELKGSKFRFLQGYEVDNSAFTLSKQESVISHLGKWLVECSEEGLRVNETSQFQVFIHRVTDAQVLVSSSLLSLVKSLSKKPCLSWKYFIDYIALGPFPTVLTPFEGVQYLAPGVISSQKGFCKNDNSSRRCGGGVLLQHIEQYLNENIPSESYAGLEYSGGLESTILLNALHRLKPGKVKLLHINDSKSGTSDDLSHVQRTAEKYNCELVVLDFGERSPFRAVKLSKGMPNFPHPGLVNMEYIEHTFKLVQNSNITMVNGAGGDAIFCSRPQKALPYELLRSGRVFSFVNSLSNLSSCYRSPLLTMMKEAVVEYKGLANKLNDPKGFLLREMGCIDIIRQDYLTESLYYRNLIGMPVDENLTKSDRRLGALVNLYQMTTSPLSAFPGRYQYPFLSPSVLSLGLNVAPEKLLKGKVDRHFLRQAAYDRYGDESVWGTRKGGVTGLTQRAMLHNKQDVLDVLLNGPLVEKGVVDVVRIERLVDEVSVGARKCPHFLINLFSANLFIRHWEGNYA</sequence>
<dbReference type="InterPro" id="IPR001962">
    <property type="entry name" value="Asn_synthase"/>
</dbReference>